<dbReference type="EMBL" id="JANQDX010000005">
    <property type="protein sequence ID" value="KAL0924234.1"/>
    <property type="molecule type" value="Genomic_DNA"/>
</dbReference>
<evidence type="ECO:0000313" key="1">
    <source>
        <dbReference type="EMBL" id="KAL0924234.1"/>
    </source>
</evidence>
<dbReference type="AlphaFoldDB" id="A0ABD0VGH1"/>
<sequence length="90" mass="10226">MHAFSKRGGEGIRCGAFGEAEQKAMAYPTRPYAGEISRFTNLCKITYERNIGSEEDGLSWICEGKVWCVLNEKLFCVEIRQKEPSRFDAL</sequence>
<name>A0ABD0VGH1_DENTH</name>
<keyword evidence="2" id="KW-1185">Reference proteome</keyword>
<reference evidence="1 2" key="1">
    <citation type="journal article" date="2024" name="Plant Biotechnol. J.">
        <title>Dendrobium thyrsiflorum genome and its molecular insights into genes involved in important horticultural traits.</title>
        <authorList>
            <person name="Chen B."/>
            <person name="Wang J.Y."/>
            <person name="Zheng P.J."/>
            <person name="Li K.L."/>
            <person name="Liang Y.M."/>
            <person name="Chen X.F."/>
            <person name="Zhang C."/>
            <person name="Zhao X."/>
            <person name="He X."/>
            <person name="Zhang G.Q."/>
            <person name="Liu Z.J."/>
            <person name="Xu Q."/>
        </authorList>
    </citation>
    <scope>NUCLEOTIDE SEQUENCE [LARGE SCALE GENOMIC DNA]</scope>
    <source>
        <strain evidence="1">GZMU011</strain>
    </source>
</reference>
<organism evidence="1 2">
    <name type="scientific">Dendrobium thyrsiflorum</name>
    <name type="common">Pinecone-like raceme dendrobium</name>
    <name type="synonym">Orchid</name>
    <dbReference type="NCBI Taxonomy" id="117978"/>
    <lineage>
        <taxon>Eukaryota</taxon>
        <taxon>Viridiplantae</taxon>
        <taxon>Streptophyta</taxon>
        <taxon>Embryophyta</taxon>
        <taxon>Tracheophyta</taxon>
        <taxon>Spermatophyta</taxon>
        <taxon>Magnoliopsida</taxon>
        <taxon>Liliopsida</taxon>
        <taxon>Asparagales</taxon>
        <taxon>Orchidaceae</taxon>
        <taxon>Epidendroideae</taxon>
        <taxon>Malaxideae</taxon>
        <taxon>Dendrobiinae</taxon>
        <taxon>Dendrobium</taxon>
    </lineage>
</organism>
<comment type="caution">
    <text evidence="1">The sequence shown here is derived from an EMBL/GenBank/DDBJ whole genome shotgun (WGS) entry which is preliminary data.</text>
</comment>
<dbReference type="Proteomes" id="UP001552299">
    <property type="component" value="Unassembled WGS sequence"/>
</dbReference>
<protein>
    <submittedName>
        <fullName evidence="1">Uncharacterized protein</fullName>
    </submittedName>
</protein>
<evidence type="ECO:0000313" key="2">
    <source>
        <dbReference type="Proteomes" id="UP001552299"/>
    </source>
</evidence>
<accession>A0ABD0VGH1</accession>
<proteinExistence type="predicted"/>
<gene>
    <name evidence="1" type="ORF">M5K25_005050</name>
</gene>